<evidence type="ECO:0000313" key="3">
    <source>
        <dbReference type="Proteomes" id="UP001225598"/>
    </source>
</evidence>
<keyword evidence="3" id="KW-1185">Reference proteome</keyword>
<reference evidence="2 3" key="1">
    <citation type="submission" date="2023-05" db="EMBL/GenBank/DDBJ databases">
        <title>Corynebacterium suedekumii sp. nov. and Corynebacterium breve sp. nov. isolated from raw cow's milk.</title>
        <authorList>
            <person name="Baer M.K."/>
            <person name="Mehl L."/>
            <person name="Hellmuth R."/>
            <person name="Marke G."/>
            <person name="Lipski A."/>
        </authorList>
    </citation>
    <scope>NUCLEOTIDE SEQUENCE [LARGE SCALE GENOMIC DNA]</scope>
    <source>
        <strain evidence="2 3">R4</strain>
    </source>
</reference>
<dbReference type="Proteomes" id="UP001225598">
    <property type="component" value="Chromosome"/>
</dbReference>
<evidence type="ECO:0000313" key="2">
    <source>
        <dbReference type="EMBL" id="WIM67242.1"/>
    </source>
</evidence>
<name>A0ABY8VD36_9CORY</name>
<feature type="transmembrane region" description="Helical" evidence="1">
    <location>
        <begin position="112"/>
        <end position="131"/>
    </location>
</feature>
<evidence type="ECO:0008006" key="4">
    <source>
        <dbReference type="Google" id="ProtNLM"/>
    </source>
</evidence>
<feature type="transmembrane region" description="Helical" evidence="1">
    <location>
        <begin position="88"/>
        <end position="106"/>
    </location>
</feature>
<feature type="transmembrane region" description="Helical" evidence="1">
    <location>
        <begin position="20"/>
        <end position="42"/>
    </location>
</feature>
<evidence type="ECO:0000256" key="1">
    <source>
        <dbReference type="SAM" id="Phobius"/>
    </source>
</evidence>
<protein>
    <recommendedName>
        <fullName evidence="4">SPW repeat-containing protein</fullName>
    </recommendedName>
</protein>
<accession>A0ABY8VD36</accession>
<feature type="transmembrane region" description="Helical" evidence="1">
    <location>
        <begin position="54"/>
        <end position="76"/>
    </location>
</feature>
<organism evidence="2 3">
    <name type="scientific">Corynebacterium breve</name>
    <dbReference type="NCBI Taxonomy" id="3049799"/>
    <lineage>
        <taxon>Bacteria</taxon>
        <taxon>Bacillati</taxon>
        <taxon>Actinomycetota</taxon>
        <taxon>Actinomycetes</taxon>
        <taxon>Mycobacteriales</taxon>
        <taxon>Corynebacteriaceae</taxon>
        <taxon>Corynebacterium</taxon>
    </lineage>
</organism>
<keyword evidence="1" id="KW-0812">Transmembrane</keyword>
<keyword evidence="1" id="KW-0472">Membrane</keyword>
<keyword evidence="1" id="KW-1133">Transmembrane helix</keyword>
<gene>
    <name evidence="2" type="ORF">QP027_08960</name>
</gene>
<dbReference type="EMBL" id="CP126969">
    <property type="protein sequence ID" value="WIM67242.1"/>
    <property type="molecule type" value="Genomic_DNA"/>
</dbReference>
<dbReference type="RefSeq" id="WP_284824203.1">
    <property type="nucleotide sequence ID" value="NZ_CP126969.1"/>
</dbReference>
<proteinExistence type="predicted"/>
<sequence length="141" mass="15284">MDKHDAQQLLEQANSLTSKVATFSPSWLAYIFYCAAGAVYSVGRPGASAEESMLIMGGSIAWVIVGMVFIPLAVSHSTPTRRGFTKRWGIAMFVWAIPWAATMIVGPQLTEAQGVALSFVYMALAAIGPMWELTALRRNAK</sequence>